<feature type="compositionally biased region" description="Basic and acidic residues" evidence="10">
    <location>
        <begin position="224"/>
        <end position="233"/>
    </location>
</feature>
<feature type="compositionally biased region" description="Low complexity" evidence="10">
    <location>
        <begin position="154"/>
        <end position="163"/>
    </location>
</feature>
<dbReference type="InterPro" id="IPR019191">
    <property type="entry name" value="Essential_protein_Yae1_N"/>
</dbReference>
<evidence type="ECO:0000256" key="2">
    <source>
        <dbReference type="ARBA" id="ARBA00004123"/>
    </source>
</evidence>
<dbReference type="InterPro" id="IPR038881">
    <property type="entry name" value="Yae1-like"/>
</dbReference>
<dbReference type="GO" id="GO:0005737">
    <property type="term" value="C:cytoplasm"/>
    <property type="evidence" value="ECO:0007669"/>
    <property type="project" value="UniProtKB-SubCell"/>
</dbReference>
<comment type="subcellular location">
    <subcellularLocation>
        <location evidence="3">Cytoplasm</location>
    </subcellularLocation>
    <subcellularLocation>
        <location evidence="2">Nucleus</location>
    </subcellularLocation>
</comment>
<keyword evidence="13" id="KW-1185">Reference proteome</keyword>
<dbReference type="GO" id="GO:0005634">
    <property type="term" value="C:nucleus"/>
    <property type="evidence" value="ECO:0007669"/>
    <property type="project" value="UniProtKB-SubCell"/>
</dbReference>
<name>W9Y8J5_9EURO</name>
<dbReference type="RefSeq" id="XP_007724999.1">
    <property type="nucleotide sequence ID" value="XM_007726809.1"/>
</dbReference>
<dbReference type="AlphaFoldDB" id="W9Y8J5"/>
<comment type="function">
    <text evidence="1">The complex LTO1:YAE1 may function as a target specific adapter that probably recruits apo-RPLI1 to the cytosolic iron-sulfur protein assembly (CIA) complex machinery. May be required for biogenesis of the large ribosomal subunit and initiation of translation.</text>
</comment>
<evidence type="ECO:0000256" key="7">
    <source>
        <dbReference type="ARBA" id="ARBA00018400"/>
    </source>
</evidence>
<evidence type="ECO:0000256" key="1">
    <source>
        <dbReference type="ARBA" id="ARBA00003836"/>
    </source>
</evidence>
<dbReference type="PANTHER" id="PTHR18829">
    <property type="entry name" value="PROTEIN YAE1 HOMOLOG"/>
    <property type="match status" value="1"/>
</dbReference>
<dbReference type="Pfam" id="PF09811">
    <property type="entry name" value="Yae1_N"/>
    <property type="match status" value="1"/>
</dbReference>
<protein>
    <recommendedName>
        <fullName evidence="7">Protein YAE1</fullName>
    </recommendedName>
    <alternativeName>
        <fullName evidence="6">Protein yae1</fullName>
    </alternativeName>
</protein>
<evidence type="ECO:0000313" key="12">
    <source>
        <dbReference type="EMBL" id="EXJ85561.1"/>
    </source>
</evidence>
<feature type="compositionally biased region" description="Basic and acidic residues" evidence="10">
    <location>
        <begin position="37"/>
        <end position="65"/>
    </location>
</feature>
<evidence type="ECO:0000256" key="9">
    <source>
        <dbReference type="ARBA" id="ARBA00023242"/>
    </source>
</evidence>
<evidence type="ECO:0000256" key="8">
    <source>
        <dbReference type="ARBA" id="ARBA00022490"/>
    </source>
</evidence>
<sequence>MSQSSLKSTPPASSPSTTVTTPEQSPGADDDIWDTSSDYHDQGFDNSSHHQDASDGGEADRDRGDYGSAENGNGNPNATGIRPRRGEILSDVPSLRRQHMTDGYREGLSVGKARVMQAGFDAGYPYGVEIGLRVGRLLGVLEGIVSAATSAATTPTTTASMSSNVGVDTGRSLSERRKGGNTISSKTSHVSDFAGSIGVSGPASASNGASSTIDNKTDNASVEVRGKSARESRNANTADANEGVVDVQFVRRLYERAKDELKISELLKVLDDAKIAQLGLEDSSQHQEVSTQLDVYSNRESAGITSGRIEGNEQQEKGKSLDLGDEGRGGDKPNSPAPSLPQEIETVLAKWEEIVLGSLS</sequence>
<dbReference type="EMBL" id="AMWN01000005">
    <property type="protein sequence ID" value="EXJ85561.1"/>
    <property type="molecule type" value="Genomic_DNA"/>
</dbReference>
<dbReference type="STRING" id="1182541.W9Y8J5"/>
<feature type="compositionally biased region" description="Basic and acidic residues" evidence="10">
    <location>
        <begin position="310"/>
        <end position="331"/>
    </location>
</feature>
<feature type="domain" description="Essential protein Yae1 N-terminal" evidence="11">
    <location>
        <begin position="103"/>
        <end position="141"/>
    </location>
</feature>
<dbReference type="Proteomes" id="UP000019484">
    <property type="component" value="Unassembled WGS sequence"/>
</dbReference>
<proteinExistence type="inferred from homology"/>
<dbReference type="OrthoDB" id="20086at2759"/>
<comment type="caution">
    <text evidence="12">The sequence shown here is derived from an EMBL/GenBank/DDBJ whole genome shotgun (WGS) entry which is preliminary data.</text>
</comment>
<comment type="subunit">
    <text evidence="5">May form a complex with LTO1.</text>
</comment>
<evidence type="ECO:0000256" key="6">
    <source>
        <dbReference type="ARBA" id="ARBA00017286"/>
    </source>
</evidence>
<evidence type="ECO:0000256" key="10">
    <source>
        <dbReference type="SAM" id="MobiDB-lite"/>
    </source>
</evidence>
<evidence type="ECO:0000313" key="13">
    <source>
        <dbReference type="Proteomes" id="UP000019484"/>
    </source>
</evidence>
<evidence type="ECO:0000256" key="3">
    <source>
        <dbReference type="ARBA" id="ARBA00004496"/>
    </source>
</evidence>
<dbReference type="PANTHER" id="PTHR18829:SF0">
    <property type="entry name" value="PROTEIN YAE1 HOMOLOG"/>
    <property type="match status" value="1"/>
</dbReference>
<feature type="region of interest" description="Disordered" evidence="10">
    <location>
        <begin position="204"/>
        <end position="238"/>
    </location>
</feature>
<keyword evidence="8" id="KW-0963">Cytoplasm</keyword>
<feature type="region of interest" description="Disordered" evidence="10">
    <location>
        <begin position="1"/>
        <end position="98"/>
    </location>
</feature>
<keyword evidence="9" id="KW-0539">Nucleus</keyword>
<feature type="region of interest" description="Disordered" evidence="10">
    <location>
        <begin position="154"/>
        <end position="187"/>
    </location>
</feature>
<dbReference type="HOGENOM" id="CLU_066684_1_1_1"/>
<organism evidence="12 13">
    <name type="scientific">Capronia coronata CBS 617.96</name>
    <dbReference type="NCBI Taxonomy" id="1182541"/>
    <lineage>
        <taxon>Eukaryota</taxon>
        <taxon>Fungi</taxon>
        <taxon>Dikarya</taxon>
        <taxon>Ascomycota</taxon>
        <taxon>Pezizomycotina</taxon>
        <taxon>Eurotiomycetes</taxon>
        <taxon>Chaetothyriomycetidae</taxon>
        <taxon>Chaetothyriales</taxon>
        <taxon>Herpotrichiellaceae</taxon>
        <taxon>Capronia</taxon>
    </lineage>
</organism>
<gene>
    <name evidence="12" type="ORF">A1O1_05925</name>
</gene>
<evidence type="ECO:0000259" key="11">
    <source>
        <dbReference type="Pfam" id="PF09811"/>
    </source>
</evidence>
<feature type="region of interest" description="Disordered" evidence="10">
    <location>
        <begin position="304"/>
        <end position="342"/>
    </location>
</feature>
<dbReference type="eggNOG" id="KOG4774">
    <property type="taxonomic scope" value="Eukaryota"/>
</dbReference>
<accession>W9Y8J5</accession>
<comment type="similarity">
    <text evidence="4">Belongs to the YAE1 family.</text>
</comment>
<reference evidence="12 13" key="1">
    <citation type="submission" date="2013-03" db="EMBL/GenBank/DDBJ databases">
        <title>The Genome Sequence of Capronia coronata CBS 617.96.</title>
        <authorList>
            <consortium name="The Broad Institute Genomics Platform"/>
            <person name="Cuomo C."/>
            <person name="de Hoog S."/>
            <person name="Gorbushina A."/>
            <person name="Walker B."/>
            <person name="Young S.K."/>
            <person name="Zeng Q."/>
            <person name="Gargeya S."/>
            <person name="Fitzgerald M."/>
            <person name="Haas B."/>
            <person name="Abouelleil A."/>
            <person name="Allen A.W."/>
            <person name="Alvarado L."/>
            <person name="Arachchi H.M."/>
            <person name="Berlin A.M."/>
            <person name="Chapman S.B."/>
            <person name="Gainer-Dewar J."/>
            <person name="Goldberg J."/>
            <person name="Griggs A."/>
            <person name="Gujja S."/>
            <person name="Hansen M."/>
            <person name="Howarth C."/>
            <person name="Imamovic A."/>
            <person name="Ireland A."/>
            <person name="Larimer J."/>
            <person name="McCowan C."/>
            <person name="Murphy C."/>
            <person name="Pearson M."/>
            <person name="Poon T.W."/>
            <person name="Priest M."/>
            <person name="Roberts A."/>
            <person name="Saif S."/>
            <person name="Shea T."/>
            <person name="Sisk P."/>
            <person name="Sykes S."/>
            <person name="Wortman J."/>
            <person name="Nusbaum C."/>
            <person name="Birren B."/>
        </authorList>
    </citation>
    <scope>NUCLEOTIDE SEQUENCE [LARGE SCALE GENOMIC DNA]</scope>
    <source>
        <strain evidence="12 13">CBS 617.96</strain>
    </source>
</reference>
<feature type="compositionally biased region" description="Low complexity" evidence="10">
    <location>
        <begin position="1"/>
        <end position="26"/>
    </location>
</feature>
<evidence type="ECO:0000256" key="5">
    <source>
        <dbReference type="ARBA" id="ARBA00011427"/>
    </source>
</evidence>
<dbReference type="GeneID" id="19160798"/>
<evidence type="ECO:0000256" key="4">
    <source>
        <dbReference type="ARBA" id="ARBA00007096"/>
    </source>
</evidence>